<keyword evidence="2" id="KW-1185">Reference proteome</keyword>
<comment type="caution">
    <text evidence="1">The sequence shown here is derived from an EMBL/GenBank/DDBJ whole genome shotgun (WGS) entry which is preliminary data.</text>
</comment>
<dbReference type="EMBL" id="JAENGY010000649">
    <property type="protein sequence ID" value="KAG6958819.1"/>
    <property type="molecule type" value="Genomic_DNA"/>
</dbReference>
<proteinExistence type="predicted"/>
<evidence type="ECO:0000313" key="2">
    <source>
        <dbReference type="Proteomes" id="UP000709295"/>
    </source>
</evidence>
<evidence type="ECO:0000313" key="1">
    <source>
        <dbReference type="EMBL" id="KAG6958819.1"/>
    </source>
</evidence>
<organism evidence="1 2">
    <name type="scientific">Phytophthora aleatoria</name>
    <dbReference type="NCBI Taxonomy" id="2496075"/>
    <lineage>
        <taxon>Eukaryota</taxon>
        <taxon>Sar</taxon>
        <taxon>Stramenopiles</taxon>
        <taxon>Oomycota</taxon>
        <taxon>Peronosporomycetes</taxon>
        <taxon>Peronosporales</taxon>
        <taxon>Peronosporaceae</taxon>
        <taxon>Phytophthora</taxon>
    </lineage>
</organism>
<sequence>MQVLNSTLGGNARVQRTRAMTATDATVTISAMSAPVSVPGVAAAGMPTAQNVVVAVGPPVAPSTTVANVEPVSGSCSGGHRAPSTVQKLQGGSVYGVGVV</sequence>
<dbReference type="AlphaFoldDB" id="A0A8J5IQX4"/>
<gene>
    <name evidence="1" type="ORF">JG688_00010356</name>
</gene>
<name>A0A8J5IQX4_9STRA</name>
<protein>
    <submittedName>
        <fullName evidence="1">Uncharacterized protein</fullName>
    </submittedName>
</protein>
<dbReference type="Proteomes" id="UP000709295">
    <property type="component" value="Unassembled WGS sequence"/>
</dbReference>
<reference evidence="1" key="1">
    <citation type="submission" date="2021-01" db="EMBL/GenBank/DDBJ databases">
        <title>Phytophthora aleatoria, a newly-described species from Pinus radiata is distinct from Phytophthora cactorum isolates based on comparative genomics.</title>
        <authorList>
            <person name="Mcdougal R."/>
            <person name="Panda P."/>
            <person name="Williams N."/>
            <person name="Studholme D.J."/>
        </authorList>
    </citation>
    <scope>NUCLEOTIDE SEQUENCE</scope>
    <source>
        <strain evidence="1">NZFS 4037</strain>
    </source>
</reference>
<accession>A0A8J5IQX4</accession>